<evidence type="ECO:0000313" key="7">
    <source>
        <dbReference type="Proteomes" id="UP000306477"/>
    </source>
</evidence>
<dbReference type="SUPFAM" id="SSF56300">
    <property type="entry name" value="Metallo-dependent phosphatases"/>
    <property type="match status" value="1"/>
</dbReference>
<dbReference type="InterPro" id="IPR051158">
    <property type="entry name" value="Metallophosphoesterase_sf"/>
</dbReference>
<gene>
    <name evidence="6" type="ORF">E1I69_16180</name>
</gene>
<keyword evidence="3" id="KW-0378">Hydrolase</keyword>
<dbReference type="PROSITE" id="PS51318">
    <property type="entry name" value="TAT"/>
    <property type="match status" value="1"/>
</dbReference>
<evidence type="ECO:0000256" key="1">
    <source>
        <dbReference type="ARBA" id="ARBA00001968"/>
    </source>
</evidence>
<dbReference type="FunFam" id="3.60.21.10:FF:000028">
    <property type="entry name" value="Putative metallophosphoesterase"/>
    <property type="match status" value="1"/>
</dbReference>
<comment type="similarity">
    <text evidence="4">Belongs to the metallophosphoesterase superfamily.</text>
</comment>
<comment type="cofactor">
    <cofactor evidence="1">
        <name>a divalent metal cation</name>
        <dbReference type="ChEBI" id="CHEBI:60240"/>
    </cofactor>
</comment>
<dbReference type="InterPro" id="IPR004843">
    <property type="entry name" value="Calcineurin-like_PHP"/>
</dbReference>
<evidence type="ECO:0000256" key="4">
    <source>
        <dbReference type="ARBA" id="ARBA00061089"/>
    </source>
</evidence>
<dbReference type="GO" id="GO:0016020">
    <property type="term" value="C:membrane"/>
    <property type="evidence" value="ECO:0007669"/>
    <property type="project" value="GOC"/>
</dbReference>
<organism evidence="6 7">
    <name type="scientific">Bacillus timonensis</name>
    <dbReference type="NCBI Taxonomy" id="1033734"/>
    <lineage>
        <taxon>Bacteria</taxon>
        <taxon>Bacillati</taxon>
        <taxon>Bacillota</taxon>
        <taxon>Bacilli</taxon>
        <taxon>Bacillales</taxon>
        <taxon>Bacillaceae</taxon>
        <taxon>Bacillus</taxon>
    </lineage>
</organism>
<reference evidence="6 7" key="1">
    <citation type="journal article" date="2019" name="Indoor Air">
        <title>Impacts of indoor surface finishes on bacterial viability.</title>
        <authorList>
            <person name="Hu J."/>
            <person name="Maamar S.B."/>
            <person name="Glawe A.J."/>
            <person name="Gottel N."/>
            <person name="Gilbert J.A."/>
            <person name="Hartmann E.M."/>
        </authorList>
    </citation>
    <scope>NUCLEOTIDE SEQUENCE [LARGE SCALE GENOMIC DNA]</scope>
    <source>
        <strain evidence="6 7">AF060A6</strain>
    </source>
</reference>
<dbReference type="Pfam" id="PF00149">
    <property type="entry name" value="Metallophos"/>
    <property type="match status" value="1"/>
</dbReference>
<dbReference type="GO" id="GO:0008758">
    <property type="term" value="F:UDP-2,3-diacylglucosamine hydrolase activity"/>
    <property type="evidence" value="ECO:0007669"/>
    <property type="project" value="TreeGrafter"/>
</dbReference>
<dbReference type="InterPro" id="IPR029052">
    <property type="entry name" value="Metallo-depent_PP-like"/>
</dbReference>
<evidence type="ECO:0000256" key="2">
    <source>
        <dbReference type="ARBA" id="ARBA00022723"/>
    </source>
</evidence>
<proteinExistence type="inferred from homology"/>
<sequence>MSKKYTRRQFLKRALATTSTAIIASSIGYGYARYIEPKQLEITKHIVEHPTIPKKFDQIKIVQFSDTHVGHYFSLEQLSHIVDKINALKPDLLFFTGDLMDEPNKYAATNHLIPILERLEAPLGKFAIYGNHDHGGYGSEIYKEMMNQTGFTLLMNSSEEIFVEDSKITIVGLDDVMLGRPNFEQAFKHVDSSSFTILLAHEPDIAERAEEVGAHMQLSGHSHGGQIQIPFFGPLITPPLGSIYVEGDHLIGPTNMFLYVNRGLGTTRLPLRFLAKPEISIFTLAAT</sequence>
<protein>
    <submittedName>
        <fullName evidence="6">Metallophosphoesterase</fullName>
    </submittedName>
</protein>
<accession>A0A4S3PPQ8</accession>
<dbReference type="Gene3D" id="3.60.21.10">
    <property type="match status" value="1"/>
</dbReference>
<dbReference type="GO" id="GO:0009245">
    <property type="term" value="P:lipid A biosynthetic process"/>
    <property type="evidence" value="ECO:0007669"/>
    <property type="project" value="TreeGrafter"/>
</dbReference>
<dbReference type="EMBL" id="SLUB01000033">
    <property type="protein sequence ID" value="THE11176.1"/>
    <property type="molecule type" value="Genomic_DNA"/>
</dbReference>
<feature type="domain" description="Calcineurin-like phosphoesterase" evidence="5">
    <location>
        <begin position="59"/>
        <end position="224"/>
    </location>
</feature>
<evidence type="ECO:0000313" key="6">
    <source>
        <dbReference type="EMBL" id="THE11176.1"/>
    </source>
</evidence>
<keyword evidence="7" id="KW-1185">Reference proteome</keyword>
<evidence type="ECO:0000259" key="5">
    <source>
        <dbReference type="Pfam" id="PF00149"/>
    </source>
</evidence>
<dbReference type="InterPro" id="IPR006311">
    <property type="entry name" value="TAT_signal"/>
</dbReference>
<dbReference type="GO" id="GO:0046872">
    <property type="term" value="F:metal ion binding"/>
    <property type="evidence" value="ECO:0007669"/>
    <property type="project" value="UniProtKB-KW"/>
</dbReference>
<dbReference type="Proteomes" id="UP000306477">
    <property type="component" value="Unassembled WGS sequence"/>
</dbReference>
<dbReference type="RefSeq" id="WP_136380616.1">
    <property type="nucleotide sequence ID" value="NZ_SLUB01000033.1"/>
</dbReference>
<dbReference type="OrthoDB" id="9780884at2"/>
<dbReference type="AlphaFoldDB" id="A0A4S3PPQ8"/>
<comment type="caution">
    <text evidence="6">The sequence shown here is derived from an EMBL/GenBank/DDBJ whole genome shotgun (WGS) entry which is preliminary data.</text>
</comment>
<evidence type="ECO:0000256" key="3">
    <source>
        <dbReference type="ARBA" id="ARBA00022801"/>
    </source>
</evidence>
<keyword evidence="2" id="KW-0479">Metal-binding</keyword>
<dbReference type="PANTHER" id="PTHR31302">
    <property type="entry name" value="TRANSMEMBRANE PROTEIN WITH METALLOPHOSPHOESTERASE DOMAIN-RELATED"/>
    <property type="match status" value="1"/>
</dbReference>
<dbReference type="PANTHER" id="PTHR31302:SF25">
    <property type="entry name" value="PHOSPHOESTERASE"/>
    <property type="match status" value="1"/>
</dbReference>
<name>A0A4S3PPQ8_9BACI</name>
<dbReference type="CDD" id="cd07385">
    <property type="entry name" value="MPP_YkuE_C"/>
    <property type="match status" value="1"/>
</dbReference>